<protein>
    <submittedName>
        <fullName evidence="1">Uncharacterized protein</fullName>
    </submittedName>
</protein>
<evidence type="ECO:0000313" key="2">
    <source>
        <dbReference type="Proteomes" id="UP000223606"/>
    </source>
</evidence>
<gene>
    <name evidence="1" type="ORF">HDIA_0760</name>
</gene>
<evidence type="ECO:0000313" key="1">
    <source>
        <dbReference type="EMBL" id="SON54301.1"/>
    </source>
</evidence>
<keyword evidence="2" id="KW-1185">Reference proteome</keyword>
<sequence length="76" mass="8511">MTFEQALADVESRGLLVHYLVFGDDNHWRCTLRKRGGDWVLRRAGGQTGYVLRGQGRTPTQAITNALKKDHSDVLG</sequence>
<dbReference type="KEGG" id="hdi:HDIA_0760"/>
<dbReference type="AlphaFoldDB" id="A0A2C9D3D5"/>
<organism evidence="1 2">
    <name type="scientific">Hartmannibacter diazotrophicus</name>
    <dbReference type="NCBI Taxonomy" id="1482074"/>
    <lineage>
        <taxon>Bacteria</taxon>
        <taxon>Pseudomonadati</taxon>
        <taxon>Pseudomonadota</taxon>
        <taxon>Alphaproteobacteria</taxon>
        <taxon>Hyphomicrobiales</taxon>
        <taxon>Pleomorphomonadaceae</taxon>
        <taxon>Hartmannibacter</taxon>
    </lineage>
</organism>
<dbReference type="Proteomes" id="UP000223606">
    <property type="component" value="Chromosome 1"/>
</dbReference>
<dbReference type="RefSeq" id="WP_099554503.1">
    <property type="nucleotide sequence ID" value="NZ_LT960614.1"/>
</dbReference>
<accession>A0A2C9D3D5</accession>
<reference evidence="2" key="1">
    <citation type="submission" date="2017-09" db="EMBL/GenBank/DDBJ databases">
        <title>Genome sequence of Nannocystis excedens DSM 71.</title>
        <authorList>
            <person name="Blom J."/>
        </authorList>
    </citation>
    <scope>NUCLEOTIDE SEQUENCE [LARGE SCALE GENOMIC DNA]</scope>
    <source>
        <strain evidence="2">type strain: E19</strain>
    </source>
</reference>
<dbReference type="EMBL" id="LT960614">
    <property type="protein sequence ID" value="SON54301.1"/>
    <property type="molecule type" value="Genomic_DNA"/>
</dbReference>
<name>A0A2C9D3D5_9HYPH</name>
<proteinExistence type="predicted"/>